<dbReference type="CDD" id="cd02440">
    <property type="entry name" value="AdoMet_MTases"/>
    <property type="match status" value="1"/>
</dbReference>
<accession>A0ABM8AT86</accession>
<evidence type="ECO:0000256" key="1">
    <source>
        <dbReference type="ARBA" id="ARBA00005189"/>
    </source>
</evidence>
<dbReference type="Proteomes" id="UP001061361">
    <property type="component" value="Chromosome"/>
</dbReference>
<organism evidence="7 8">
    <name type="scientific">Pseudodesulfovibrio portus</name>
    <dbReference type="NCBI Taxonomy" id="231439"/>
    <lineage>
        <taxon>Bacteria</taxon>
        <taxon>Pseudomonadati</taxon>
        <taxon>Thermodesulfobacteriota</taxon>
        <taxon>Desulfovibrionia</taxon>
        <taxon>Desulfovibrionales</taxon>
        <taxon>Desulfovibrionaceae</taxon>
    </lineage>
</organism>
<evidence type="ECO:0000256" key="5">
    <source>
        <dbReference type="ARBA" id="ARBA00047622"/>
    </source>
</evidence>
<dbReference type="EMBL" id="AP026708">
    <property type="protein sequence ID" value="BDQ34665.1"/>
    <property type="molecule type" value="Genomic_DNA"/>
</dbReference>
<evidence type="ECO:0000256" key="3">
    <source>
        <dbReference type="ARBA" id="ARBA00022679"/>
    </source>
</evidence>
<comment type="pathway">
    <text evidence="1">Lipid metabolism.</text>
</comment>
<dbReference type="RefSeq" id="WP_264981561.1">
    <property type="nucleotide sequence ID" value="NZ_AP026708.1"/>
</dbReference>
<comment type="pathway">
    <text evidence="4">Phospholipid metabolism.</text>
</comment>
<dbReference type="SUPFAM" id="SSF53335">
    <property type="entry name" value="S-adenosyl-L-methionine-dependent methyltransferases"/>
    <property type="match status" value="1"/>
</dbReference>
<dbReference type="Pfam" id="PF13649">
    <property type="entry name" value="Methyltransf_25"/>
    <property type="match status" value="1"/>
</dbReference>
<comment type="catalytic activity">
    <reaction evidence="5">
        <text>phosphoethanolamine + S-adenosyl-L-methionine = N-methylethanolamine phosphate + S-adenosyl-L-homocysteine + H(+)</text>
        <dbReference type="Rhea" id="RHEA:20365"/>
        <dbReference type="ChEBI" id="CHEBI:15378"/>
        <dbReference type="ChEBI" id="CHEBI:57781"/>
        <dbReference type="ChEBI" id="CHEBI:57856"/>
        <dbReference type="ChEBI" id="CHEBI:58190"/>
        <dbReference type="ChEBI" id="CHEBI:59789"/>
        <dbReference type="EC" id="2.1.1.103"/>
    </reaction>
    <physiologicalReaction direction="left-to-right" evidence="5">
        <dbReference type="Rhea" id="RHEA:20366"/>
    </physiologicalReaction>
</comment>
<gene>
    <name evidence="7" type="ORF">JCM14722_22070</name>
</gene>
<proteinExistence type="predicted"/>
<sequence>MWKRFFSRQARRPSGLFGRFVSRVIFDKGNQPLNTLMLEVMAPQPGQAVLEIGFGCGSVIKSVADAVGGGRVEGIDFSDAMMDVARKRNRHHIEAGRVVLTHGDFDAASYAQSAFDTVCSANTIYFWPDPAATCSRIHSVLKPGGRVVLAFVDKSKMDSMPLDMDIFRPMAAGTVAGLLEAAGFSAVETRSVPDNAAMLCVAGRK</sequence>
<name>A0ABM8AT86_9BACT</name>
<dbReference type="PANTHER" id="PTHR44307:SF2">
    <property type="entry name" value="PHOSPHOETHANOLAMINE METHYLTRANSFERASE ISOFORM X1"/>
    <property type="match status" value="1"/>
</dbReference>
<evidence type="ECO:0000256" key="2">
    <source>
        <dbReference type="ARBA" id="ARBA00022603"/>
    </source>
</evidence>
<protein>
    <recommendedName>
        <fullName evidence="6">Methyltransferase domain-containing protein</fullName>
    </recommendedName>
</protein>
<evidence type="ECO:0000313" key="7">
    <source>
        <dbReference type="EMBL" id="BDQ34665.1"/>
    </source>
</evidence>
<keyword evidence="2" id="KW-0489">Methyltransferase</keyword>
<evidence type="ECO:0000256" key="4">
    <source>
        <dbReference type="ARBA" id="ARBA00025707"/>
    </source>
</evidence>
<dbReference type="Gene3D" id="3.40.50.150">
    <property type="entry name" value="Vaccinia Virus protein VP39"/>
    <property type="match status" value="1"/>
</dbReference>
<reference evidence="7" key="1">
    <citation type="submission" date="2022-08" db="EMBL/GenBank/DDBJ databases">
        <title>Genome Sequence of the sulphate-reducing bacterium, Pseudodesulfovibrio portus JCM14722.</title>
        <authorList>
            <person name="Kondo R."/>
            <person name="Kataoka T."/>
        </authorList>
    </citation>
    <scope>NUCLEOTIDE SEQUENCE</scope>
    <source>
        <strain evidence="7">JCM 14722</strain>
    </source>
</reference>
<dbReference type="InterPro" id="IPR029063">
    <property type="entry name" value="SAM-dependent_MTases_sf"/>
</dbReference>
<feature type="domain" description="Methyltransferase" evidence="6">
    <location>
        <begin position="49"/>
        <end position="145"/>
    </location>
</feature>
<dbReference type="PANTHER" id="PTHR44307">
    <property type="entry name" value="PHOSPHOETHANOLAMINE METHYLTRANSFERASE"/>
    <property type="match status" value="1"/>
</dbReference>
<keyword evidence="3" id="KW-0808">Transferase</keyword>
<evidence type="ECO:0000313" key="8">
    <source>
        <dbReference type="Proteomes" id="UP001061361"/>
    </source>
</evidence>
<dbReference type="InterPro" id="IPR041698">
    <property type="entry name" value="Methyltransf_25"/>
</dbReference>
<keyword evidence="8" id="KW-1185">Reference proteome</keyword>
<evidence type="ECO:0000259" key="6">
    <source>
        <dbReference type="Pfam" id="PF13649"/>
    </source>
</evidence>